<evidence type="ECO:0000256" key="5">
    <source>
        <dbReference type="ARBA" id="ARBA00022737"/>
    </source>
</evidence>
<keyword evidence="7" id="KW-0325">Glycoprotein</keyword>
<evidence type="ECO:0000256" key="6">
    <source>
        <dbReference type="ARBA" id="ARBA00023157"/>
    </source>
</evidence>
<protein>
    <submittedName>
        <fullName evidence="11">Complement factor H related 4</fullName>
    </submittedName>
</protein>
<dbReference type="GO" id="GO:0005615">
    <property type="term" value="C:extracellular space"/>
    <property type="evidence" value="ECO:0007669"/>
    <property type="project" value="TreeGrafter"/>
</dbReference>
<keyword evidence="3 8" id="KW-0768">Sushi</keyword>
<accession>G1PPM0</accession>
<dbReference type="SMART" id="SM00032">
    <property type="entry name" value="CCP"/>
    <property type="match status" value="9"/>
</dbReference>
<name>G1PPM0_MYOLU</name>
<feature type="domain" description="Sushi" evidence="10">
    <location>
        <begin position="447"/>
        <end position="505"/>
    </location>
</feature>
<dbReference type="AlphaFoldDB" id="G1PPM0"/>
<keyword evidence="5" id="KW-0677">Repeat</keyword>
<dbReference type="InterPro" id="IPR051503">
    <property type="entry name" value="ComplSys_Reg/VirEntry_Med"/>
</dbReference>
<dbReference type="eggNOG" id="ENOG502SM0B">
    <property type="taxonomic scope" value="Eukaryota"/>
</dbReference>
<evidence type="ECO:0000256" key="2">
    <source>
        <dbReference type="ARBA" id="ARBA00022525"/>
    </source>
</evidence>
<feature type="disulfide bond" evidence="8">
    <location>
        <begin position="206"/>
        <end position="249"/>
    </location>
</feature>
<dbReference type="FunFam" id="2.10.70.10:FF:000060">
    <property type="entry name" value="Complement inhibitory factor H"/>
    <property type="match status" value="1"/>
</dbReference>
<evidence type="ECO:0000256" key="7">
    <source>
        <dbReference type="ARBA" id="ARBA00023180"/>
    </source>
</evidence>
<feature type="domain" description="Sushi" evidence="10">
    <location>
        <begin position="204"/>
        <end position="262"/>
    </location>
</feature>
<dbReference type="Ensembl" id="ENSMLUT00000014254.2">
    <property type="protein sequence ID" value="ENSMLUP00000012966.2"/>
    <property type="gene ID" value="ENSMLUG00000014250.2"/>
</dbReference>
<evidence type="ECO:0000256" key="3">
    <source>
        <dbReference type="ARBA" id="ARBA00022659"/>
    </source>
</evidence>
<dbReference type="Pfam" id="PF00084">
    <property type="entry name" value="Sushi"/>
    <property type="match status" value="8"/>
</dbReference>
<dbReference type="GO" id="GO:0006956">
    <property type="term" value="P:complement activation"/>
    <property type="evidence" value="ECO:0007669"/>
    <property type="project" value="TreeGrafter"/>
</dbReference>
<dbReference type="PROSITE" id="PS50923">
    <property type="entry name" value="SUSHI"/>
    <property type="match status" value="4"/>
</dbReference>
<dbReference type="FunFam" id="2.10.70.10:FF:000054">
    <property type="entry name" value="Complement inhibitory factor H"/>
    <property type="match status" value="2"/>
</dbReference>
<dbReference type="InterPro" id="IPR035976">
    <property type="entry name" value="Sushi/SCR/CCP_sf"/>
</dbReference>
<evidence type="ECO:0000313" key="11">
    <source>
        <dbReference type="Ensembl" id="ENSMLUP00000012966.2"/>
    </source>
</evidence>
<keyword evidence="6 8" id="KW-1015">Disulfide bond</keyword>
<comment type="caution">
    <text evidence="8">Lacks conserved residue(s) required for the propagation of feature annotation.</text>
</comment>
<dbReference type="FunFam" id="2.10.70.10:FF:000026">
    <property type="entry name" value="Complement inhibitory factor H"/>
    <property type="match status" value="2"/>
</dbReference>
<feature type="disulfide bond" evidence="8">
    <location>
        <begin position="449"/>
        <end position="492"/>
    </location>
</feature>
<dbReference type="SUPFAM" id="SSF57535">
    <property type="entry name" value="Complement control module/SCR domain"/>
    <property type="match status" value="7"/>
</dbReference>
<dbReference type="HOGENOM" id="CLU_020107_6_0_1"/>
<evidence type="ECO:0000313" key="12">
    <source>
        <dbReference type="Proteomes" id="UP000001074"/>
    </source>
</evidence>
<dbReference type="STRING" id="59463.ENSMLUP00000012966"/>
<dbReference type="GO" id="GO:0001851">
    <property type="term" value="F:complement component C3b binding"/>
    <property type="evidence" value="ECO:0007669"/>
    <property type="project" value="TreeGrafter"/>
</dbReference>
<dbReference type="GeneTree" id="ENSGT00940000154386"/>
<dbReference type="PANTHER" id="PTHR45785">
    <property type="entry name" value="COMPLEMENT FACTOR H-RELATED"/>
    <property type="match status" value="1"/>
</dbReference>
<dbReference type="PANTHER" id="PTHR45785:SF7">
    <property type="entry name" value="COMPLEMENT FACTOR H"/>
    <property type="match status" value="1"/>
</dbReference>
<evidence type="ECO:0000256" key="1">
    <source>
        <dbReference type="ARBA" id="ARBA00004613"/>
    </source>
</evidence>
<dbReference type="Proteomes" id="UP000001074">
    <property type="component" value="Unassembled WGS sequence"/>
</dbReference>
<organism evidence="11 12">
    <name type="scientific">Myotis lucifugus</name>
    <name type="common">Little brown bat</name>
    <dbReference type="NCBI Taxonomy" id="59463"/>
    <lineage>
        <taxon>Eukaryota</taxon>
        <taxon>Metazoa</taxon>
        <taxon>Chordata</taxon>
        <taxon>Craniata</taxon>
        <taxon>Vertebrata</taxon>
        <taxon>Euteleostomi</taxon>
        <taxon>Mammalia</taxon>
        <taxon>Eutheria</taxon>
        <taxon>Laurasiatheria</taxon>
        <taxon>Chiroptera</taxon>
        <taxon>Yangochiroptera</taxon>
        <taxon>Vespertilionidae</taxon>
        <taxon>Myotis</taxon>
    </lineage>
</organism>
<feature type="domain" description="Sushi" evidence="10">
    <location>
        <begin position="85"/>
        <end position="142"/>
    </location>
</feature>
<dbReference type="EMBL" id="AAPE02050909">
    <property type="status" value="NOT_ANNOTATED_CDS"/>
    <property type="molecule type" value="Genomic_DNA"/>
</dbReference>
<dbReference type="Gene3D" id="2.10.70.10">
    <property type="entry name" value="Complement Module, domain 1"/>
    <property type="match status" value="9"/>
</dbReference>
<dbReference type="OMA" id="PRCRLMK"/>
<evidence type="ECO:0000259" key="10">
    <source>
        <dbReference type="PROSITE" id="PS50923"/>
    </source>
</evidence>
<dbReference type="InterPro" id="IPR000436">
    <property type="entry name" value="Sushi_SCR_CCP_dom"/>
</dbReference>
<dbReference type="InParanoid" id="G1PPM0"/>
<feature type="signal peptide" evidence="9">
    <location>
        <begin position="1"/>
        <end position="18"/>
    </location>
</feature>
<dbReference type="EMBL" id="AAPE02050911">
    <property type="status" value="NOT_ANNOTATED_CDS"/>
    <property type="molecule type" value="Genomic_DNA"/>
</dbReference>
<comment type="subcellular location">
    <subcellularLocation>
        <location evidence="1">Secreted</location>
    </subcellularLocation>
</comment>
<proteinExistence type="predicted"/>
<keyword evidence="2" id="KW-0964">Secreted</keyword>
<keyword evidence="12" id="KW-1185">Reference proteome</keyword>
<feature type="domain" description="Sushi" evidence="10">
    <location>
        <begin position="328"/>
        <end position="385"/>
    </location>
</feature>
<dbReference type="CDD" id="cd00033">
    <property type="entry name" value="CCP"/>
    <property type="match status" value="5"/>
</dbReference>
<sequence>MLLLIKVILTLWVSWARGQVNPCEFPKLKHGLLYKEDTYRSYFPAPIKQWFYYSCDENYVTPPEGFWHYITCTQDGWTPEVPCLRKCVFDDLEHVHTPPKVQRLLQGQSIKIDCRSGYSLLNPQSTVTCTENGWSSPPRCIKHCDMPIFENARAVITGKPFRLNDTLNYQCLDGYENRDGSTNGSMVCGEDGWLHLPTCFKSADKCGPPPLINYGAITSIPLEGYPPWSRVEYQCQDYYELRGPQYVTCSYAKWSEPPRCIAVNPCEFPEIKHGLLYKEDKYKSYFPAPIKQWFYYSCDENYVTPPEDFWHYITCTQDGWTPEVPCRRKCVFDDLEHVRSPSKEQRLLQGQSIKIDCDPGYSLSDPQSTVTCTENGWSSPPRCIKHCDMPIFENARAVITGKPFRPNDTLDYQCLDGYENRDGSTKGSMVCGEDGWTHLPTCFKSADKCGPPPAISNGDITSFPLKEYPPWSRVQYQCQAYYELRGPTDVTCSYGKWSKPPRCIDPCVISEEIMNEKNIQLKGKDNKRYYVKTGDIIEFMCKSGRKAVTSEESFQAMCLEGTVKFPRCE</sequence>
<reference evidence="11 12" key="1">
    <citation type="journal article" date="2011" name="Nature">
        <title>A high-resolution map of human evolutionary constraint using 29 mammals.</title>
        <authorList>
            <person name="Lindblad-Toh K."/>
            <person name="Garber M."/>
            <person name="Zuk O."/>
            <person name="Lin M.F."/>
            <person name="Parker B.J."/>
            <person name="Washietl S."/>
            <person name="Kheradpour P."/>
            <person name="Ernst J."/>
            <person name="Jordan G."/>
            <person name="Mauceli E."/>
            <person name="Ward L.D."/>
            <person name="Lowe C.B."/>
            <person name="Holloway A.K."/>
            <person name="Clamp M."/>
            <person name="Gnerre S."/>
            <person name="Alfoldi J."/>
            <person name="Beal K."/>
            <person name="Chang J."/>
            <person name="Clawson H."/>
            <person name="Cuff J."/>
            <person name="Di Palma F."/>
            <person name="Fitzgerald S."/>
            <person name="Flicek P."/>
            <person name="Guttman M."/>
            <person name="Hubisz M.J."/>
            <person name="Jaffe D.B."/>
            <person name="Jungreis I."/>
            <person name="Kent W.J."/>
            <person name="Kostka D."/>
            <person name="Lara M."/>
            <person name="Martins A.L."/>
            <person name="Massingham T."/>
            <person name="Moltke I."/>
            <person name="Raney B.J."/>
            <person name="Rasmussen M.D."/>
            <person name="Robinson J."/>
            <person name="Stark A."/>
            <person name="Vilella A.J."/>
            <person name="Wen J."/>
            <person name="Xie X."/>
            <person name="Zody M.C."/>
            <person name="Baldwin J."/>
            <person name="Bloom T."/>
            <person name="Chin C.W."/>
            <person name="Heiman D."/>
            <person name="Nicol R."/>
            <person name="Nusbaum C."/>
            <person name="Young S."/>
            <person name="Wilkinson J."/>
            <person name="Worley K.C."/>
            <person name="Kovar C.L."/>
            <person name="Muzny D.M."/>
            <person name="Gibbs R.A."/>
            <person name="Cree A."/>
            <person name="Dihn H.H."/>
            <person name="Fowler G."/>
            <person name="Jhangiani S."/>
            <person name="Joshi V."/>
            <person name="Lee S."/>
            <person name="Lewis L.R."/>
            <person name="Nazareth L.V."/>
            <person name="Okwuonu G."/>
            <person name="Santibanez J."/>
            <person name="Warren W.C."/>
            <person name="Mardis E.R."/>
            <person name="Weinstock G.M."/>
            <person name="Wilson R.K."/>
            <person name="Delehaunty K."/>
            <person name="Dooling D."/>
            <person name="Fronik C."/>
            <person name="Fulton L."/>
            <person name="Fulton B."/>
            <person name="Graves T."/>
            <person name="Minx P."/>
            <person name="Sodergren E."/>
            <person name="Birney E."/>
            <person name="Margulies E.H."/>
            <person name="Herrero J."/>
            <person name="Green E.D."/>
            <person name="Haussler D."/>
            <person name="Siepel A."/>
            <person name="Goldman N."/>
            <person name="Pollard K.S."/>
            <person name="Pedersen J.S."/>
            <person name="Lander E.S."/>
            <person name="Kellis M."/>
        </authorList>
    </citation>
    <scope>NUCLEOTIDE SEQUENCE [LARGE SCALE GENOMIC DNA]</scope>
</reference>
<evidence type="ECO:0000256" key="9">
    <source>
        <dbReference type="SAM" id="SignalP"/>
    </source>
</evidence>
<reference evidence="11" key="3">
    <citation type="submission" date="2025-09" db="UniProtKB">
        <authorList>
            <consortium name="Ensembl"/>
        </authorList>
    </citation>
    <scope>IDENTIFICATION</scope>
</reference>
<evidence type="ECO:0000256" key="8">
    <source>
        <dbReference type="PROSITE-ProRule" id="PRU00302"/>
    </source>
</evidence>
<keyword evidence="4 9" id="KW-0732">Signal</keyword>
<evidence type="ECO:0000256" key="4">
    <source>
        <dbReference type="ARBA" id="ARBA00022729"/>
    </source>
</evidence>
<feature type="chain" id="PRO_5003417299" evidence="9">
    <location>
        <begin position="19"/>
        <end position="569"/>
    </location>
</feature>
<dbReference type="EMBL" id="AAPE02050910">
    <property type="status" value="NOT_ANNOTATED_CDS"/>
    <property type="molecule type" value="Genomic_DNA"/>
</dbReference>
<reference evidence="11" key="2">
    <citation type="submission" date="2025-08" db="UniProtKB">
        <authorList>
            <consortium name="Ensembl"/>
        </authorList>
    </citation>
    <scope>IDENTIFICATION</scope>
</reference>